<dbReference type="RefSeq" id="WP_191362987.1">
    <property type="nucleotide sequence ID" value="NZ_JAKNHQ010000011.1"/>
</dbReference>
<sequence length="286" mass="31920">MSNTQEELSSEALPSETAKEVQEEPGPSVTPEEAAWLDEQIASLGGGVSVYYKSLARGDTYSFDDETEYYIASVVKAPYALYVYQLADAGTVDLSQTYTYESRHRLGGTGYLQEQPVGTQYTLAQLLEYTIRYSDNNAFLMVREAVPTDGFKQFVRTLGLLHENSMDSLGEGAAIRGNICAHDAGIIAEAIYRYAESGSPNGAKLKEDMLHTEQPMLRSEYPMARKLGSWEGAMHDVAIIYAPEPYILAVCTNRGHSYDSWYVESDYEPFLKISEWIEEVSQNEES</sequence>
<evidence type="ECO:0000313" key="3">
    <source>
        <dbReference type="EMBL" id="MCG4611093.1"/>
    </source>
</evidence>
<dbReference type="SUPFAM" id="SSF56601">
    <property type="entry name" value="beta-lactamase/transpeptidase-like"/>
    <property type="match status" value="1"/>
</dbReference>
<keyword evidence="4" id="KW-1185">Reference proteome</keyword>
<evidence type="ECO:0000313" key="4">
    <source>
        <dbReference type="Proteomes" id="UP001298681"/>
    </source>
</evidence>
<dbReference type="EMBL" id="JAKNHQ010000011">
    <property type="protein sequence ID" value="MCG4611093.1"/>
    <property type="molecule type" value="Genomic_DNA"/>
</dbReference>
<organism evidence="3 4">
    <name type="scientific">Anaeromassilibacillus senegalensis</name>
    <dbReference type="NCBI Taxonomy" id="1673717"/>
    <lineage>
        <taxon>Bacteria</taxon>
        <taxon>Bacillati</taxon>
        <taxon>Bacillota</taxon>
        <taxon>Clostridia</taxon>
        <taxon>Eubacteriales</taxon>
        <taxon>Acutalibacteraceae</taxon>
        <taxon>Anaeromassilibacillus</taxon>
    </lineage>
</organism>
<gene>
    <name evidence="3" type="ORF">L0P57_09140</name>
</gene>
<dbReference type="InterPro" id="IPR012338">
    <property type="entry name" value="Beta-lactam/transpept-like"/>
</dbReference>
<feature type="region of interest" description="Disordered" evidence="1">
    <location>
        <begin position="1"/>
        <end position="30"/>
    </location>
</feature>
<dbReference type="PANTHER" id="PTHR35333">
    <property type="entry name" value="BETA-LACTAMASE"/>
    <property type="match status" value="1"/>
</dbReference>
<dbReference type="GO" id="GO:0016787">
    <property type="term" value="F:hydrolase activity"/>
    <property type="evidence" value="ECO:0007669"/>
    <property type="project" value="UniProtKB-KW"/>
</dbReference>
<comment type="caution">
    <text evidence="3">The sequence shown here is derived from an EMBL/GenBank/DDBJ whole genome shotgun (WGS) entry which is preliminary data.</text>
</comment>
<name>A0ABS9MJV6_9FIRM</name>
<dbReference type="InterPro" id="IPR045155">
    <property type="entry name" value="Beta-lactam_cat"/>
</dbReference>
<evidence type="ECO:0000259" key="2">
    <source>
        <dbReference type="Pfam" id="PF13354"/>
    </source>
</evidence>
<feature type="domain" description="Beta-lactamase class A catalytic" evidence="2">
    <location>
        <begin position="49"/>
        <end position="252"/>
    </location>
</feature>
<dbReference type="PANTHER" id="PTHR35333:SF3">
    <property type="entry name" value="BETA-LACTAMASE-TYPE TRANSPEPTIDASE FOLD CONTAINING PROTEIN"/>
    <property type="match status" value="1"/>
</dbReference>
<dbReference type="Pfam" id="PF13354">
    <property type="entry name" value="Beta-lactamase2"/>
    <property type="match status" value="1"/>
</dbReference>
<dbReference type="Gene3D" id="3.40.710.10">
    <property type="entry name" value="DD-peptidase/beta-lactamase superfamily"/>
    <property type="match status" value="1"/>
</dbReference>
<proteinExistence type="predicted"/>
<evidence type="ECO:0000256" key="1">
    <source>
        <dbReference type="SAM" id="MobiDB-lite"/>
    </source>
</evidence>
<reference evidence="3 4" key="1">
    <citation type="submission" date="2022-01" db="EMBL/GenBank/DDBJ databases">
        <title>Collection of gut derived symbiotic bacterial strains cultured from healthy donors.</title>
        <authorList>
            <person name="Lin H."/>
            <person name="Kohout C."/>
            <person name="Waligurski E."/>
            <person name="Pamer E.G."/>
        </authorList>
    </citation>
    <scope>NUCLEOTIDE SEQUENCE [LARGE SCALE GENOMIC DNA]</scope>
    <source>
        <strain evidence="3 4">DFI.7.58</strain>
    </source>
</reference>
<protein>
    <submittedName>
        <fullName evidence="3">Class A beta-lactamase-related serine hydrolase</fullName>
    </submittedName>
</protein>
<keyword evidence="3" id="KW-0378">Hydrolase</keyword>
<dbReference type="Proteomes" id="UP001298681">
    <property type="component" value="Unassembled WGS sequence"/>
</dbReference>
<accession>A0ABS9MJV6</accession>
<dbReference type="InterPro" id="IPR000871">
    <property type="entry name" value="Beta-lactam_class-A"/>
</dbReference>